<dbReference type="CDD" id="cd05936">
    <property type="entry name" value="FC-FACS_FadD_like"/>
    <property type="match status" value="1"/>
</dbReference>
<dbReference type="RefSeq" id="WP_212995881.1">
    <property type="nucleotide sequence ID" value="NZ_BAAATW010000002.1"/>
</dbReference>
<dbReference type="PROSITE" id="PS00455">
    <property type="entry name" value="AMP_BINDING"/>
    <property type="match status" value="1"/>
</dbReference>
<keyword evidence="4" id="KW-1185">Reference proteome</keyword>
<dbReference type="GO" id="GO:0016877">
    <property type="term" value="F:ligase activity, forming carbon-sulfur bonds"/>
    <property type="evidence" value="ECO:0007669"/>
    <property type="project" value="UniProtKB-ARBA"/>
</dbReference>
<dbReference type="InterPro" id="IPR045851">
    <property type="entry name" value="AMP-bd_C_sf"/>
</dbReference>
<dbReference type="EMBL" id="BOQP01000004">
    <property type="protein sequence ID" value="GIM68048.1"/>
    <property type="molecule type" value="Genomic_DNA"/>
</dbReference>
<keyword evidence="3" id="KW-0436">Ligase</keyword>
<accession>A0A919SBP0</accession>
<reference evidence="3" key="1">
    <citation type="submission" date="2021-03" db="EMBL/GenBank/DDBJ databases">
        <title>Whole genome shotgun sequence of Actinoplanes consettensis NBRC 14913.</title>
        <authorList>
            <person name="Komaki H."/>
            <person name="Tamura T."/>
        </authorList>
    </citation>
    <scope>NUCLEOTIDE SEQUENCE</scope>
    <source>
        <strain evidence="3">NBRC 14913</strain>
    </source>
</reference>
<dbReference type="PANTHER" id="PTHR43767">
    <property type="entry name" value="LONG-CHAIN-FATTY-ACID--COA LIGASE"/>
    <property type="match status" value="1"/>
</dbReference>
<gene>
    <name evidence="3" type="primary">fadD_1</name>
    <name evidence="3" type="ORF">Aco04nite_09000</name>
</gene>
<dbReference type="InterPro" id="IPR020845">
    <property type="entry name" value="AMP-binding_CS"/>
</dbReference>
<dbReference type="InterPro" id="IPR000873">
    <property type="entry name" value="AMP-dep_synth/lig_dom"/>
</dbReference>
<evidence type="ECO:0000313" key="4">
    <source>
        <dbReference type="Proteomes" id="UP000680865"/>
    </source>
</evidence>
<evidence type="ECO:0000259" key="1">
    <source>
        <dbReference type="Pfam" id="PF00501"/>
    </source>
</evidence>
<dbReference type="InterPro" id="IPR025110">
    <property type="entry name" value="AMP-bd_C"/>
</dbReference>
<protein>
    <submittedName>
        <fullName evidence="3">Long-chain-fatty-acid--CoA ligase</fullName>
    </submittedName>
</protein>
<dbReference type="AlphaFoldDB" id="A0A919SBP0"/>
<dbReference type="Pfam" id="PF00501">
    <property type="entry name" value="AMP-binding"/>
    <property type="match status" value="1"/>
</dbReference>
<evidence type="ECO:0000259" key="2">
    <source>
        <dbReference type="Pfam" id="PF13193"/>
    </source>
</evidence>
<dbReference type="Gene3D" id="3.40.50.12780">
    <property type="entry name" value="N-terminal domain of ligase-like"/>
    <property type="match status" value="1"/>
</dbReference>
<dbReference type="InterPro" id="IPR042099">
    <property type="entry name" value="ANL_N_sf"/>
</dbReference>
<sequence length="513" mass="54989">MLNLSVLLEDSARSDPDRAALVLGDSRLTYAQVEQAACKVANLLVARGVRPGDRVAVSCPTLPAFPVVYFGILKAGAVVVPLNVLLKSREIAYHLNDSGAVAYLCFEGSSALPTGAEGQAAFDQAGECKDFFLITADEAEVAEGAETLAAAMAGQESTFDTVQVGADDPAVILYTSGTTGQAKGAELSHANLLFNAFAAIRGLGSTPRTDTHLVVLPLFHSFGATVNLNAGFATAATLVLLPRFDAATVLRMLETYDITFFAGVPTMYWALLNALTEETDTDRIGRNLRRAMAAGSSLPPTIAQAFEDRFGVAVIEAYGLSETSPGVSFTRLGATSRPGSIGLPLWGVEMKLIDDSWQTVHGAGAIGEIAVRGHNVMRGYHRRPEATAEVMRDGWFRTGDLGRRDDDGWYYVVDRVKDLIVRGGFNVYPREIEEVLMTHDAVSLAAVIGVPHPGLGEEVKAFVIRRPGAVITEPDLIAWARSQMAAYKYPRQIAFVGELPMTATGKPLKRSLR</sequence>
<proteinExistence type="predicted"/>
<comment type="caution">
    <text evidence="3">The sequence shown here is derived from an EMBL/GenBank/DDBJ whole genome shotgun (WGS) entry which is preliminary data.</text>
</comment>
<dbReference type="Gene3D" id="3.30.300.30">
    <property type="match status" value="1"/>
</dbReference>
<dbReference type="Proteomes" id="UP000680865">
    <property type="component" value="Unassembled WGS sequence"/>
</dbReference>
<dbReference type="SUPFAM" id="SSF56801">
    <property type="entry name" value="Acetyl-CoA synthetase-like"/>
    <property type="match status" value="1"/>
</dbReference>
<name>A0A919SBP0_9ACTN</name>
<feature type="domain" description="AMP-dependent synthetase/ligase" evidence="1">
    <location>
        <begin position="8"/>
        <end position="381"/>
    </location>
</feature>
<dbReference type="PANTHER" id="PTHR43767:SF12">
    <property type="entry name" value="AMP-DEPENDENT SYNTHETASE AND LIGASE"/>
    <property type="match status" value="1"/>
</dbReference>
<organism evidence="3 4">
    <name type="scientific">Winogradskya consettensis</name>
    <dbReference type="NCBI Taxonomy" id="113560"/>
    <lineage>
        <taxon>Bacteria</taxon>
        <taxon>Bacillati</taxon>
        <taxon>Actinomycetota</taxon>
        <taxon>Actinomycetes</taxon>
        <taxon>Micromonosporales</taxon>
        <taxon>Micromonosporaceae</taxon>
        <taxon>Winogradskya</taxon>
    </lineage>
</organism>
<dbReference type="InterPro" id="IPR050237">
    <property type="entry name" value="ATP-dep_AMP-bd_enzyme"/>
</dbReference>
<dbReference type="Pfam" id="PF13193">
    <property type="entry name" value="AMP-binding_C"/>
    <property type="match status" value="1"/>
</dbReference>
<feature type="domain" description="AMP-binding enzyme C-terminal" evidence="2">
    <location>
        <begin position="431"/>
        <end position="506"/>
    </location>
</feature>
<evidence type="ECO:0000313" key="3">
    <source>
        <dbReference type="EMBL" id="GIM68048.1"/>
    </source>
</evidence>